<comment type="caution">
    <text evidence="1">The sequence shown here is derived from an EMBL/GenBank/DDBJ whole genome shotgun (WGS) entry which is preliminary data.</text>
</comment>
<protein>
    <submittedName>
        <fullName evidence="1">Uncharacterized protein</fullName>
    </submittedName>
</protein>
<evidence type="ECO:0000313" key="1">
    <source>
        <dbReference type="EMBL" id="KAI3694387.1"/>
    </source>
</evidence>
<dbReference type="Proteomes" id="UP001056120">
    <property type="component" value="Linkage Group LG26"/>
</dbReference>
<name>A0ACB8Z8R7_9ASTR</name>
<evidence type="ECO:0000313" key="2">
    <source>
        <dbReference type="Proteomes" id="UP001056120"/>
    </source>
</evidence>
<proteinExistence type="predicted"/>
<keyword evidence="2" id="KW-1185">Reference proteome</keyword>
<sequence>MADPAAAAAATPAPVSAHIVGNAFVLQYYHILHQSSGLVHRFYQDISTLGRPEKDGSMSMTTTINAINAKILSLNYGESRAEIRSVDAQESVNDGVNVLVTGYMTGKDNILQNFAQSFFLAPQEKGYFVLNDMFRYIEDANRHEENHAPSEDVLAPATPEQVPEFVPVPENNIPEQTGVSTEESHVEKVVPAENGEMLTEQEEEPVLKVVDVVQDSSPLEAEPQTKIEEVPKKSYASIVMNMKQNGVTFSSPAPAPRKPQPRKQEPNLNNALTTTVAAEPVASNVNDVQNGIHEEEVSTAEGYSVYIKGLPVNATHALLEEEFKKFGPIKPNGIQVRSNRQQQGFSFGFVQFEVPDAVQNAIKASPILINGKRAVVEEKRSANSGGGNRGRFVGGRGFGFRNDGMRNRDNYGGGRGYNRGGDYGGSRNDYGNRGGGSRGGQASDRGDGYQRDINGRVNRGVGVDGTTAQ</sequence>
<reference evidence="1 2" key="2">
    <citation type="journal article" date="2022" name="Mol. Ecol. Resour.">
        <title>The genomes of chicory, endive, great burdock and yacon provide insights into Asteraceae paleo-polyploidization history and plant inulin production.</title>
        <authorList>
            <person name="Fan W."/>
            <person name="Wang S."/>
            <person name="Wang H."/>
            <person name="Wang A."/>
            <person name="Jiang F."/>
            <person name="Liu H."/>
            <person name="Zhao H."/>
            <person name="Xu D."/>
            <person name="Zhang Y."/>
        </authorList>
    </citation>
    <scope>NUCLEOTIDE SEQUENCE [LARGE SCALE GENOMIC DNA]</scope>
    <source>
        <strain evidence="2">cv. Yunnan</strain>
        <tissue evidence="1">Leaves</tissue>
    </source>
</reference>
<organism evidence="1 2">
    <name type="scientific">Smallanthus sonchifolius</name>
    <dbReference type="NCBI Taxonomy" id="185202"/>
    <lineage>
        <taxon>Eukaryota</taxon>
        <taxon>Viridiplantae</taxon>
        <taxon>Streptophyta</taxon>
        <taxon>Embryophyta</taxon>
        <taxon>Tracheophyta</taxon>
        <taxon>Spermatophyta</taxon>
        <taxon>Magnoliopsida</taxon>
        <taxon>eudicotyledons</taxon>
        <taxon>Gunneridae</taxon>
        <taxon>Pentapetalae</taxon>
        <taxon>asterids</taxon>
        <taxon>campanulids</taxon>
        <taxon>Asterales</taxon>
        <taxon>Asteraceae</taxon>
        <taxon>Asteroideae</taxon>
        <taxon>Heliantheae alliance</taxon>
        <taxon>Millerieae</taxon>
        <taxon>Smallanthus</taxon>
    </lineage>
</organism>
<reference evidence="2" key="1">
    <citation type="journal article" date="2022" name="Mol. Ecol. Resour.">
        <title>The genomes of chicory, endive, great burdock and yacon provide insights into Asteraceae palaeo-polyploidization history and plant inulin production.</title>
        <authorList>
            <person name="Fan W."/>
            <person name="Wang S."/>
            <person name="Wang H."/>
            <person name="Wang A."/>
            <person name="Jiang F."/>
            <person name="Liu H."/>
            <person name="Zhao H."/>
            <person name="Xu D."/>
            <person name="Zhang Y."/>
        </authorList>
    </citation>
    <scope>NUCLEOTIDE SEQUENCE [LARGE SCALE GENOMIC DNA]</scope>
    <source>
        <strain evidence="2">cv. Yunnan</strain>
    </source>
</reference>
<dbReference type="EMBL" id="CM042043">
    <property type="protein sequence ID" value="KAI3694387.1"/>
    <property type="molecule type" value="Genomic_DNA"/>
</dbReference>
<gene>
    <name evidence="1" type="ORF">L1987_77352</name>
</gene>
<accession>A0ACB8Z8R7</accession>